<dbReference type="EMBL" id="BQXS01011912">
    <property type="protein sequence ID" value="GKT18086.1"/>
    <property type="molecule type" value="Genomic_DNA"/>
</dbReference>
<gene>
    <name evidence="1" type="ORF">ADUPG1_011234</name>
</gene>
<dbReference type="InterPro" id="IPR013924">
    <property type="entry name" value="RNase_H2_suC"/>
</dbReference>
<accession>A0ABQ5JUV2</accession>
<organism evidence="1 2">
    <name type="scientific">Aduncisulcus paluster</name>
    <dbReference type="NCBI Taxonomy" id="2918883"/>
    <lineage>
        <taxon>Eukaryota</taxon>
        <taxon>Metamonada</taxon>
        <taxon>Carpediemonas-like organisms</taxon>
        <taxon>Aduncisulcus</taxon>
    </lineage>
</organism>
<evidence type="ECO:0000313" key="1">
    <source>
        <dbReference type="EMBL" id="GKT18086.1"/>
    </source>
</evidence>
<dbReference type="Pfam" id="PF08615">
    <property type="entry name" value="RNase_H2_suC"/>
    <property type="match status" value="1"/>
</dbReference>
<comment type="caution">
    <text evidence="1">The sequence shown here is derived from an EMBL/GenBank/DDBJ whole genome shotgun (WGS) entry which is preliminary data.</text>
</comment>
<evidence type="ECO:0000313" key="2">
    <source>
        <dbReference type="Proteomes" id="UP001057375"/>
    </source>
</evidence>
<reference evidence="1" key="1">
    <citation type="submission" date="2022-03" db="EMBL/GenBank/DDBJ databases">
        <title>Draft genome sequence of Aduncisulcus paluster, a free-living microaerophilic Fornicata.</title>
        <authorList>
            <person name="Yuyama I."/>
            <person name="Kume K."/>
            <person name="Tamura T."/>
            <person name="Inagaki Y."/>
            <person name="Hashimoto T."/>
        </authorList>
    </citation>
    <scope>NUCLEOTIDE SEQUENCE</scope>
    <source>
        <strain evidence="1">NY0171</strain>
    </source>
</reference>
<protein>
    <submittedName>
        <fullName evidence="1">Ribonuclease H2, subunit C like protein</fullName>
    </submittedName>
</protein>
<sequence>MFGFSETPADKSSKGFKTPTAEIKQSNIFLLPCNIDSGCACDSKLFFESRIIEKKDGSKEAFFRGRKMYGKPISLSSNSPPHLAVVCDSKGGDLVPSCKSRILTHFREDKSVSEVKQAFSTSMISSSIWGS</sequence>
<dbReference type="Gene3D" id="2.40.128.680">
    <property type="match status" value="1"/>
</dbReference>
<proteinExistence type="predicted"/>
<keyword evidence="2" id="KW-1185">Reference proteome</keyword>
<dbReference type="Proteomes" id="UP001057375">
    <property type="component" value="Unassembled WGS sequence"/>
</dbReference>
<name>A0ABQ5JUV2_9EUKA</name>